<evidence type="ECO:0000313" key="2">
    <source>
        <dbReference type="EMBL" id="KAF2774162.1"/>
    </source>
</evidence>
<accession>A0A6G1LNM0</accession>
<dbReference type="EMBL" id="ML995808">
    <property type="protein sequence ID" value="KAF2774162.1"/>
    <property type="molecule type" value="Genomic_DNA"/>
</dbReference>
<proteinExistence type="predicted"/>
<organism evidence="2 3">
    <name type="scientific">Teratosphaeria nubilosa</name>
    <dbReference type="NCBI Taxonomy" id="161662"/>
    <lineage>
        <taxon>Eukaryota</taxon>
        <taxon>Fungi</taxon>
        <taxon>Dikarya</taxon>
        <taxon>Ascomycota</taxon>
        <taxon>Pezizomycotina</taxon>
        <taxon>Dothideomycetes</taxon>
        <taxon>Dothideomycetidae</taxon>
        <taxon>Mycosphaerellales</taxon>
        <taxon>Teratosphaeriaceae</taxon>
        <taxon>Teratosphaeria</taxon>
    </lineage>
</organism>
<keyword evidence="1" id="KW-1133">Transmembrane helix</keyword>
<sequence>MARHDTRENYYSVLDRRPARYALKSGLVFDTRSADRPLLPQNMQRVTLTLDGLATVIKIFDDPEIFGHRTDILPSVTKAEMLARSKQDSLLKLITCWQAIWFCVQCILRLCQVLSITLLELNVFGHALCALIIYVFWFDKPKDVSEPTTVTG</sequence>
<gene>
    <name evidence="2" type="ORF">EJ03DRAFT_346797</name>
</gene>
<evidence type="ECO:0000256" key="1">
    <source>
        <dbReference type="SAM" id="Phobius"/>
    </source>
</evidence>
<feature type="transmembrane region" description="Helical" evidence="1">
    <location>
        <begin position="116"/>
        <end position="137"/>
    </location>
</feature>
<dbReference type="OrthoDB" id="3061561at2759"/>
<evidence type="ECO:0000313" key="3">
    <source>
        <dbReference type="Proteomes" id="UP000799436"/>
    </source>
</evidence>
<keyword evidence="3" id="KW-1185">Reference proteome</keyword>
<keyword evidence="1" id="KW-0812">Transmembrane</keyword>
<dbReference type="PANTHER" id="PTHR35043:SF9">
    <property type="match status" value="1"/>
</dbReference>
<dbReference type="AlphaFoldDB" id="A0A6G1LNM0"/>
<keyword evidence="1" id="KW-0472">Membrane</keyword>
<name>A0A6G1LNM0_9PEZI</name>
<protein>
    <submittedName>
        <fullName evidence="2">Uncharacterized protein</fullName>
    </submittedName>
</protein>
<reference evidence="2" key="1">
    <citation type="journal article" date="2020" name="Stud. Mycol.">
        <title>101 Dothideomycetes genomes: a test case for predicting lifestyles and emergence of pathogens.</title>
        <authorList>
            <person name="Haridas S."/>
            <person name="Albert R."/>
            <person name="Binder M."/>
            <person name="Bloem J."/>
            <person name="Labutti K."/>
            <person name="Salamov A."/>
            <person name="Andreopoulos B."/>
            <person name="Baker S."/>
            <person name="Barry K."/>
            <person name="Bills G."/>
            <person name="Bluhm B."/>
            <person name="Cannon C."/>
            <person name="Castanera R."/>
            <person name="Culley D."/>
            <person name="Daum C."/>
            <person name="Ezra D."/>
            <person name="Gonzalez J."/>
            <person name="Henrissat B."/>
            <person name="Kuo A."/>
            <person name="Liang C."/>
            <person name="Lipzen A."/>
            <person name="Lutzoni F."/>
            <person name="Magnuson J."/>
            <person name="Mondo S."/>
            <person name="Nolan M."/>
            <person name="Ohm R."/>
            <person name="Pangilinan J."/>
            <person name="Park H.-J."/>
            <person name="Ramirez L."/>
            <person name="Alfaro M."/>
            <person name="Sun H."/>
            <person name="Tritt A."/>
            <person name="Yoshinaga Y."/>
            <person name="Zwiers L.-H."/>
            <person name="Turgeon B."/>
            <person name="Goodwin S."/>
            <person name="Spatafora J."/>
            <person name="Crous P."/>
            <person name="Grigoriev I."/>
        </authorList>
    </citation>
    <scope>NUCLEOTIDE SEQUENCE</scope>
    <source>
        <strain evidence="2">CBS 116005</strain>
    </source>
</reference>
<dbReference type="PANTHER" id="PTHR35043">
    <property type="entry name" value="TRANSCRIPTION FACTOR DOMAIN-CONTAINING PROTEIN"/>
    <property type="match status" value="1"/>
</dbReference>
<dbReference type="Proteomes" id="UP000799436">
    <property type="component" value="Unassembled WGS sequence"/>
</dbReference>